<gene>
    <name evidence="1" type="ORF">CEZ54_23225</name>
</gene>
<name>A0A5Y4Z0Z2_SALER</name>
<accession>A0A5Y4Z0Z2</accession>
<protein>
    <submittedName>
        <fullName evidence="1">DinI family protein</fullName>
    </submittedName>
</protein>
<evidence type="ECO:0000313" key="1">
    <source>
        <dbReference type="EMBL" id="EBS8259971.1"/>
    </source>
</evidence>
<dbReference type="AlphaFoldDB" id="A0A5Y4Z0Z2"/>
<reference evidence="1" key="1">
    <citation type="submission" date="2018-07" db="EMBL/GenBank/DDBJ databases">
        <authorList>
            <consortium name="PulseNet: The National Subtyping Network for Foodborne Disease Surveillance"/>
            <person name="Tarr C.L."/>
            <person name="Trees E."/>
            <person name="Katz L.S."/>
            <person name="Carleton-Romer H.A."/>
            <person name="Stroika S."/>
            <person name="Kucerova Z."/>
            <person name="Roache K.F."/>
            <person name="Sabol A.L."/>
            <person name="Besser J."/>
            <person name="Gerner-Smidt P."/>
        </authorList>
    </citation>
    <scope>NUCLEOTIDE SEQUENCE</scope>
    <source>
        <strain evidence="1">PNUSAS016316</strain>
    </source>
</reference>
<dbReference type="EMBL" id="AAGWTA010000050">
    <property type="protein sequence ID" value="EBS8259971.1"/>
    <property type="molecule type" value="Genomic_DNA"/>
</dbReference>
<comment type="caution">
    <text evidence="1">The sequence shown here is derived from an EMBL/GenBank/DDBJ whole genome shotgun (WGS) entry which is preliminary data.</text>
</comment>
<dbReference type="Pfam" id="PF06183">
    <property type="entry name" value="DinI"/>
    <property type="match status" value="1"/>
</dbReference>
<proteinExistence type="predicted"/>
<dbReference type="InterPro" id="IPR036687">
    <property type="entry name" value="DinI-like_sf"/>
</dbReference>
<organism evidence="1">
    <name type="scientific">Salmonella enterica</name>
    <name type="common">Salmonella choleraesuis</name>
    <dbReference type="NCBI Taxonomy" id="28901"/>
    <lineage>
        <taxon>Bacteria</taxon>
        <taxon>Pseudomonadati</taxon>
        <taxon>Pseudomonadota</taxon>
        <taxon>Gammaproteobacteria</taxon>
        <taxon>Enterobacterales</taxon>
        <taxon>Enterobacteriaceae</taxon>
        <taxon>Salmonella</taxon>
    </lineage>
</organism>
<dbReference type="SUPFAM" id="SSF54857">
    <property type="entry name" value="DNA damage-inducible protein DinI"/>
    <property type="match status" value="1"/>
</dbReference>
<dbReference type="Gene3D" id="3.30.910.10">
    <property type="entry name" value="DinI-like"/>
    <property type="match status" value="1"/>
</dbReference>
<dbReference type="InterPro" id="IPR010391">
    <property type="entry name" value="DNA_damage-inducible_DinI-like"/>
</dbReference>
<sequence>MHKKRPRAVLTKNRDVMKAGTLQALREEIERRVCAAHPEIWLRIDKSSQISLMVSGTRNDREKENVIETLEAIWQYDSWLPAA</sequence>